<dbReference type="EMBL" id="QNBE01000050">
    <property type="protein sequence ID" value="RKX70133.1"/>
    <property type="molecule type" value="Genomic_DNA"/>
</dbReference>
<dbReference type="SUPFAM" id="SSF49464">
    <property type="entry name" value="Carboxypeptidase regulatory domain-like"/>
    <property type="match status" value="1"/>
</dbReference>
<dbReference type="InterPro" id="IPR013783">
    <property type="entry name" value="Ig-like_fold"/>
</dbReference>
<evidence type="ECO:0000259" key="2">
    <source>
        <dbReference type="Pfam" id="PF01364"/>
    </source>
</evidence>
<dbReference type="Proteomes" id="UP000268469">
    <property type="component" value="Unassembled WGS sequence"/>
</dbReference>
<dbReference type="InterPro" id="IPR029030">
    <property type="entry name" value="Caspase-like_dom_sf"/>
</dbReference>
<dbReference type="AlphaFoldDB" id="A0A660SHK6"/>
<proteinExistence type="predicted"/>
<comment type="caution">
    <text evidence="3">The sequence shown here is derived from an EMBL/GenBank/DDBJ whole genome shotgun (WGS) entry which is preliminary data.</text>
</comment>
<dbReference type="GO" id="GO:0008234">
    <property type="term" value="F:cysteine-type peptidase activity"/>
    <property type="evidence" value="ECO:0007669"/>
    <property type="project" value="InterPro"/>
</dbReference>
<evidence type="ECO:0000256" key="1">
    <source>
        <dbReference type="ARBA" id="ARBA00022729"/>
    </source>
</evidence>
<gene>
    <name evidence="3" type="ORF">DRP53_06030</name>
</gene>
<sequence length="533" mass="59897">MMRAMLVLLSILSIVGGEQGVRYLAFVPTQYLDGVRPLIDWHHRQGLETRVIVKSTFTASEIKDSIQQEYNNHTPPKLRWVLLVGDVDRMPTYTGWGVSCSDIWFVDFDLNYRAECSIGRLSCDSNTDLANQVEKILKYEQDPEPGDWLGKAVLISDRATSSMDCKRGIYNYPYPFYRYTMDTLFGGYPGVGNSDVTRAIDEGRNLVNYIGRGSQTSWPLWNLSGENWTTTEISNLNNGDRTPIVFNIAASCGRISHEDCLGEVWLEKYPGGAVASLAASDVSYTTPNLAFDRALFWALGDSTSHGTPYQLPLWDLGHIILFADYYMVMVAGPQGQINYKMYLLLGDPALEVWRGRPEPCQGDHPDLIPTGPQNFIVTLTDTGGQPLRGALVCVWKGSEVYEYDWTDATGKVTFSINPTSPGTLYVTGSPHNYIPYQGYALVTTGVEEQLGAVSYFSLRSHLVTDQITCDYSFTPKEEVRISIYDGLGRKVWERWFHLHGKGRVTIDLFPLKPGIYFINWGRGFEKFLIVSDS</sequence>
<dbReference type="Gene3D" id="3.40.50.1460">
    <property type="match status" value="1"/>
</dbReference>
<dbReference type="InterPro" id="IPR008969">
    <property type="entry name" value="CarboxyPept-like_regulatory"/>
</dbReference>
<protein>
    <recommendedName>
        <fullName evidence="2">Gingipain domain-containing protein</fullName>
    </recommendedName>
</protein>
<name>A0A660SHK6_UNCW3</name>
<evidence type="ECO:0000313" key="3">
    <source>
        <dbReference type="EMBL" id="RKX70133.1"/>
    </source>
</evidence>
<organism evidence="3 4">
    <name type="scientific">candidate division WOR-3 bacterium</name>
    <dbReference type="NCBI Taxonomy" id="2052148"/>
    <lineage>
        <taxon>Bacteria</taxon>
        <taxon>Bacteria division WOR-3</taxon>
    </lineage>
</organism>
<reference evidence="3 4" key="1">
    <citation type="submission" date="2018-06" db="EMBL/GenBank/DDBJ databases">
        <title>Extensive metabolic versatility and redundancy in microbially diverse, dynamic hydrothermal sediments.</title>
        <authorList>
            <person name="Dombrowski N."/>
            <person name="Teske A."/>
            <person name="Baker B.J."/>
        </authorList>
    </citation>
    <scope>NUCLEOTIDE SEQUENCE [LARGE SCALE GENOMIC DNA]</scope>
    <source>
        <strain evidence="3">B36_G15</strain>
    </source>
</reference>
<dbReference type="SUPFAM" id="SSF52129">
    <property type="entry name" value="Caspase-like"/>
    <property type="match status" value="1"/>
</dbReference>
<accession>A0A660SHK6</accession>
<feature type="domain" description="Gingipain" evidence="2">
    <location>
        <begin position="27"/>
        <end position="352"/>
    </location>
</feature>
<dbReference type="InterPro" id="IPR029031">
    <property type="entry name" value="Gingipain_N_sf"/>
</dbReference>
<dbReference type="Pfam" id="PF01364">
    <property type="entry name" value="Peptidase_C25"/>
    <property type="match status" value="1"/>
</dbReference>
<dbReference type="Gene3D" id="3.40.50.10390">
    <property type="entry name" value="Gingipain r, domain 1"/>
    <property type="match status" value="1"/>
</dbReference>
<evidence type="ECO:0000313" key="4">
    <source>
        <dbReference type="Proteomes" id="UP000268469"/>
    </source>
</evidence>
<dbReference type="InterPro" id="IPR001769">
    <property type="entry name" value="Gingipain"/>
</dbReference>
<dbReference type="Gene3D" id="2.60.40.10">
    <property type="entry name" value="Immunoglobulins"/>
    <property type="match status" value="1"/>
</dbReference>
<dbReference type="GO" id="GO:0006508">
    <property type="term" value="P:proteolysis"/>
    <property type="evidence" value="ECO:0007669"/>
    <property type="project" value="InterPro"/>
</dbReference>
<keyword evidence="1" id="KW-0732">Signal</keyword>